<evidence type="ECO:0000256" key="3">
    <source>
        <dbReference type="ARBA" id="ARBA00023002"/>
    </source>
</evidence>
<dbReference type="PANTHER" id="PTHR43401">
    <property type="entry name" value="L-THREONINE 3-DEHYDROGENASE"/>
    <property type="match status" value="1"/>
</dbReference>
<dbReference type="AlphaFoldDB" id="A0A0F9S8L0"/>
<dbReference type="GO" id="GO:0016491">
    <property type="term" value="F:oxidoreductase activity"/>
    <property type="evidence" value="ECO:0007669"/>
    <property type="project" value="UniProtKB-KW"/>
</dbReference>
<dbReference type="InterPro" id="IPR036291">
    <property type="entry name" value="NAD(P)-bd_dom_sf"/>
</dbReference>
<evidence type="ECO:0000313" key="5">
    <source>
        <dbReference type="EMBL" id="KKN65245.1"/>
    </source>
</evidence>
<dbReference type="PANTHER" id="PTHR43401:SF2">
    <property type="entry name" value="L-THREONINE 3-DEHYDROGENASE"/>
    <property type="match status" value="1"/>
</dbReference>
<dbReference type="GO" id="GO:0008270">
    <property type="term" value="F:zinc ion binding"/>
    <property type="evidence" value="ECO:0007669"/>
    <property type="project" value="InterPro"/>
</dbReference>
<protein>
    <recommendedName>
        <fullName evidence="4">Enoyl reductase (ER) domain-containing protein</fullName>
    </recommendedName>
</protein>
<gene>
    <name evidence="5" type="ORF">LCGC14_0483460</name>
</gene>
<dbReference type="EMBL" id="LAZR01000530">
    <property type="protein sequence ID" value="KKN65245.1"/>
    <property type="molecule type" value="Genomic_DNA"/>
</dbReference>
<keyword evidence="2" id="KW-0862">Zinc</keyword>
<dbReference type="InterPro" id="IPR002328">
    <property type="entry name" value="ADH_Zn_CS"/>
</dbReference>
<comment type="caution">
    <text evidence="5">The sequence shown here is derived from an EMBL/GenBank/DDBJ whole genome shotgun (WGS) entry which is preliminary data.</text>
</comment>
<dbReference type="InterPro" id="IPR013149">
    <property type="entry name" value="ADH-like_C"/>
</dbReference>
<dbReference type="Pfam" id="PF00107">
    <property type="entry name" value="ADH_zinc_N"/>
    <property type="match status" value="1"/>
</dbReference>
<name>A0A0F9S8L0_9ZZZZ</name>
<organism evidence="5">
    <name type="scientific">marine sediment metagenome</name>
    <dbReference type="NCBI Taxonomy" id="412755"/>
    <lineage>
        <taxon>unclassified sequences</taxon>
        <taxon>metagenomes</taxon>
        <taxon>ecological metagenomes</taxon>
    </lineage>
</organism>
<dbReference type="SMART" id="SM00829">
    <property type="entry name" value="PKS_ER"/>
    <property type="match status" value="1"/>
</dbReference>
<proteinExistence type="predicted"/>
<dbReference type="InterPro" id="IPR011032">
    <property type="entry name" value="GroES-like_sf"/>
</dbReference>
<accession>A0A0F9S8L0</accession>
<evidence type="ECO:0000259" key="4">
    <source>
        <dbReference type="SMART" id="SM00829"/>
    </source>
</evidence>
<dbReference type="Gene3D" id="3.90.180.10">
    <property type="entry name" value="Medium-chain alcohol dehydrogenases, catalytic domain"/>
    <property type="match status" value="1"/>
</dbReference>
<sequence>MKQLRMYGVNELRLDEVPVPAPGPDDIVVKIIAAGICGSDLGFLRDGYIGRPSGEPVPLGHELVGVIHALGENVASLEVGQRVVIHPMKGRNRIGTGDPAHGGFAEYLLVRDARSGESVFPIQDNLSLERAVLTEPIAVSMHGLNKADVQASDRVVILGAGPIGLGAIAALKHRGVKEIVVVDVIEERLERALQLGASATVNTGRQALRDGLEASFGTVKSKVMRQPSVNASLYIDCAGHAPLLDEIFSMACDGARLLILATHKKPMSIDLAQLIIKEISVIGSLSYPTEFAEVLDMLGNQNLVIEPMISHSYPLDDYEAAFQTAQAPHLSAKVILRLD</sequence>
<evidence type="ECO:0000256" key="2">
    <source>
        <dbReference type="ARBA" id="ARBA00022833"/>
    </source>
</evidence>
<keyword evidence="3" id="KW-0560">Oxidoreductase</keyword>
<dbReference type="SUPFAM" id="SSF50129">
    <property type="entry name" value="GroES-like"/>
    <property type="match status" value="1"/>
</dbReference>
<dbReference type="PROSITE" id="PS00059">
    <property type="entry name" value="ADH_ZINC"/>
    <property type="match status" value="1"/>
</dbReference>
<dbReference type="SUPFAM" id="SSF51735">
    <property type="entry name" value="NAD(P)-binding Rossmann-fold domains"/>
    <property type="match status" value="1"/>
</dbReference>
<dbReference type="Gene3D" id="3.40.50.720">
    <property type="entry name" value="NAD(P)-binding Rossmann-like Domain"/>
    <property type="match status" value="1"/>
</dbReference>
<evidence type="ECO:0000256" key="1">
    <source>
        <dbReference type="ARBA" id="ARBA00022723"/>
    </source>
</evidence>
<dbReference type="Pfam" id="PF08240">
    <property type="entry name" value="ADH_N"/>
    <property type="match status" value="1"/>
</dbReference>
<keyword evidence="1" id="KW-0479">Metal-binding</keyword>
<reference evidence="5" key="1">
    <citation type="journal article" date="2015" name="Nature">
        <title>Complex archaea that bridge the gap between prokaryotes and eukaryotes.</title>
        <authorList>
            <person name="Spang A."/>
            <person name="Saw J.H."/>
            <person name="Jorgensen S.L."/>
            <person name="Zaremba-Niedzwiedzka K."/>
            <person name="Martijn J."/>
            <person name="Lind A.E."/>
            <person name="van Eijk R."/>
            <person name="Schleper C."/>
            <person name="Guy L."/>
            <person name="Ettema T.J."/>
        </authorList>
    </citation>
    <scope>NUCLEOTIDE SEQUENCE</scope>
</reference>
<feature type="domain" description="Enoyl reductase (ER)" evidence="4">
    <location>
        <begin position="8"/>
        <end position="336"/>
    </location>
</feature>
<dbReference type="InterPro" id="IPR013154">
    <property type="entry name" value="ADH-like_N"/>
</dbReference>
<dbReference type="InterPro" id="IPR020843">
    <property type="entry name" value="ER"/>
</dbReference>
<dbReference type="InterPro" id="IPR050129">
    <property type="entry name" value="Zn_alcohol_dh"/>
</dbReference>